<dbReference type="AlphaFoldDB" id="A0A239ARV8"/>
<feature type="compositionally biased region" description="Polar residues" evidence="1">
    <location>
        <begin position="201"/>
        <end position="210"/>
    </location>
</feature>
<dbReference type="EMBL" id="FZOF01000002">
    <property type="protein sequence ID" value="SNR98435.1"/>
    <property type="molecule type" value="Genomic_DNA"/>
</dbReference>
<feature type="region of interest" description="Disordered" evidence="1">
    <location>
        <begin position="1"/>
        <end position="29"/>
    </location>
</feature>
<organism evidence="2 3">
    <name type="scientific">Actinacidiphila glaucinigra</name>
    <dbReference type="NCBI Taxonomy" id="235986"/>
    <lineage>
        <taxon>Bacteria</taxon>
        <taxon>Bacillati</taxon>
        <taxon>Actinomycetota</taxon>
        <taxon>Actinomycetes</taxon>
        <taxon>Kitasatosporales</taxon>
        <taxon>Streptomycetaceae</taxon>
        <taxon>Actinacidiphila</taxon>
    </lineage>
</organism>
<feature type="compositionally biased region" description="Low complexity" evidence="1">
    <location>
        <begin position="264"/>
        <end position="280"/>
    </location>
</feature>
<reference evidence="2 3" key="1">
    <citation type="submission" date="2017-06" db="EMBL/GenBank/DDBJ databases">
        <authorList>
            <person name="Kim H.J."/>
            <person name="Triplett B.A."/>
        </authorList>
    </citation>
    <scope>NUCLEOTIDE SEQUENCE [LARGE SCALE GENOMIC DNA]</scope>
    <source>
        <strain evidence="2 3">CGMCC 4.1858</strain>
    </source>
</reference>
<sequence length="280" mass="28849">MPPAPTGAAKKRRGRSRQRRPNGKTCGTEFPRRVRGCGPWCGFPQRWTKSGARGFGPAPRTVGGCGFVSRPSGAQRPAAEGRVGGPPCRQCAGGCMAGVQAPERGAFPVAWGLVAVSGYRRPVATPTAGGGRARRNPRLRVIRGAAPGGRGEIGLAFSSTAVGRGPDVGSGKHSQAPVTAGAPPTEGGRGHRPPAPADGNETGTRRTTSPAPAPERPPRIHPHTANKPRAPTLPSAASRCAPEGRDTARQPKNRQQHRTAPRRTGSAPTPAGGLPPTAPR</sequence>
<feature type="compositionally biased region" description="Basic residues" evidence="1">
    <location>
        <begin position="251"/>
        <end position="261"/>
    </location>
</feature>
<evidence type="ECO:0000313" key="2">
    <source>
        <dbReference type="EMBL" id="SNR98435.1"/>
    </source>
</evidence>
<evidence type="ECO:0000313" key="3">
    <source>
        <dbReference type="Proteomes" id="UP000198280"/>
    </source>
</evidence>
<dbReference type="Proteomes" id="UP000198280">
    <property type="component" value="Unassembled WGS sequence"/>
</dbReference>
<name>A0A239ARV8_9ACTN</name>
<feature type="region of interest" description="Disordered" evidence="1">
    <location>
        <begin position="122"/>
        <end position="280"/>
    </location>
</feature>
<feature type="compositionally biased region" description="Basic residues" evidence="1">
    <location>
        <begin position="9"/>
        <end position="22"/>
    </location>
</feature>
<evidence type="ECO:0000256" key="1">
    <source>
        <dbReference type="SAM" id="MobiDB-lite"/>
    </source>
</evidence>
<gene>
    <name evidence="2" type="ORF">SAMN05216252_102136</name>
</gene>
<protein>
    <submittedName>
        <fullName evidence="2">Uncharacterized protein</fullName>
    </submittedName>
</protein>
<accession>A0A239ARV8</accession>
<keyword evidence="3" id="KW-1185">Reference proteome</keyword>
<feature type="compositionally biased region" description="Basic residues" evidence="1">
    <location>
        <begin position="132"/>
        <end position="141"/>
    </location>
</feature>
<proteinExistence type="predicted"/>